<accession>A0ABQ4CZ77</accession>
<evidence type="ECO:0000256" key="3">
    <source>
        <dbReference type="ARBA" id="ARBA00005708"/>
    </source>
</evidence>
<dbReference type="NCBIfam" id="TIGR00525">
    <property type="entry name" value="folB"/>
    <property type="match status" value="1"/>
</dbReference>
<name>A0ABQ4CZ77_9ACTN</name>
<dbReference type="InterPro" id="IPR006156">
    <property type="entry name" value="Dihydroneopterin_aldolase"/>
</dbReference>
<dbReference type="NCBIfam" id="TIGR00526">
    <property type="entry name" value="folB_dom"/>
    <property type="match status" value="1"/>
</dbReference>
<dbReference type="EC" id="4.1.2.25" evidence="6"/>
<evidence type="ECO:0000256" key="4">
    <source>
        <dbReference type="ARBA" id="ARBA00022909"/>
    </source>
</evidence>
<evidence type="ECO:0000256" key="1">
    <source>
        <dbReference type="ARBA" id="ARBA00001353"/>
    </source>
</evidence>
<dbReference type="InterPro" id="IPR043133">
    <property type="entry name" value="GTP-CH-I_C/QueF"/>
</dbReference>
<comment type="similarity">
    <text evidence="3 6">Belongs to the DHNA family.</text>
</comment>
<comment type="pathway">
    <text evidence="2 6">Cofactor biosynthesis; tetrahydrofolate biosynthesis; 2-amino-4-hydroxy-6-hydroxymethyl-7,8-dihydropteridine diphosphate from 7,8-dihydroneopterin triphosphate: step 3/4.</text>
</comment>
<dbReference type="PANTHER" id="PTHR42844">
    <property type="entry name" value="DIHYDRONEOPTERIN ALDOLASE 1-RELATED"/>
    <property type="match status" value="1"/>
</dbReference>
<organism evidence="8 9">
    <name type="scientific">Asanoa siamensis</name>
    <dbReference type="NCBI Taxonomy" id="926357"/>
    <lineage>
        <taxon>Bacteria</taxon>
        <taxon>Bacillati</taxon>
        <taxon>Actinomycetota</taxon>
        <taxon>Actinomycetes</taxon>
        <taxon>Micromonosporales</taxon>
        <taxon>Micromonosporaceae</taxon>
        <taxon>Asanoa</taxon>
    </lineage>
</organism>
<dbReference type="PANTHER" id="PTHR42844:SF1">
    <property type="entry name" value="DIHYDRONEOPTERIN ALDOLASE 1-RELATED"/>
    <property type="match status" value="1"/>
</dbReference>
<proteinExistence type="inferred from homology"/>
<comment type="function">
    <text evidence="6">Catalyzes the conversion of 7,8-dihydroneopterin to 6-hydroxymethyl-7,8-dihydropterin.</text>
</comment>
<evidence type="ECO:0000313" key="9">
    <source>
        <dbReference type="Proteomes" id="UP000604117"/>
    </source>
</evidence>
<evidence type="ECO:0000259" key="7">
    <source>
        <dbReference type="SMART" id="SM00905"/>
    </source>
</evidence>
<dbReference type="Pfam" id="PF02152">
    <property type="entry name" value="FolB"/>
    <property type="match status" value="1"/>
</dbReference>
<protein>
    <recommendedName>
        <fullName evidence="6">7,8-dihydroneopterin aldolase</fullName>
        <ecNumber evidence="6">4.1.2.25</ecNumber>
    </recommendedName>
</protein>
<evidence type="ECO:0000256" key="6">
    <source>
        <dbReference type="RuleBase" id="RU362079"/>
    </source>
</evidence>
<gene>
    <name evidence="8" type="primary">folB</name>
    <name evidence="8" type="ORF">Asi02nite_61070</name>
</gene>
<keyword evidence="4 6" id="KW-0289">Folate biosynthesis</keyword>
<dbReference type="Proteomes" id="UP000604117">
    <property type="component" value="Unassembled WGS sequence"/>
</dbReference>
<keyword evidence="5 6" id="KW-0456">Lyase</keyword>
<evidence type="ECO:0000313" key="8">
    <source>
        <dbReference type="EMBL" id="GIF76589.1"/>
    </source>
</evidence>
<reference evidence="8 9" key="1">
    <citation type="submission" date="2021-01" db="EMBL/GenBank/DDBJ databases">
        <title>Whole genome shotgun sequence of Asanoa siamensis NBRC 107932.</title>
        <authorList>
            <person name="Komaki H."/>
            <person name="Tamura T."/>
        </authorList>
    </citation>
    <scope>NUCLEOTIDE SEQUENCE [LARGE SCALE GENOMIC DNA]</scope>
    <source>
        <strain evidence="8 9">NBRC 107932</strain>
    </source>
</reference>
<evidence type="ECO:0000256" key="5">
    <source>
        <dbReference type="ARBA" id="ARBA00023239"/>
    </source>
</evidence>
<dbReference type="EMBL" id="BONE01000065">
    <property type="protein sequence ID" value="GIF76589.1"/>
    <property type="molecule type" value="Genomic_DNA"/>
</dbReference>
<dbReference type="InterPro" id="IPR006157">
    <property type="entry name" value="FolB_dom"/>
</dbReference>
<keyword evidence="9" id="KW-1185">Reference proteome</keyword>
<dbReference type="CDD" id="cd00534">
    <property type="entry name" value="DHNA_DHNTPE"/>
    <property type="match status" value="1"/>
</dbReference>
<feature type="domain" description="Dihydroneopterin aldolase/epimerase" evidence="7">
    <location>
        <begin position="17"/>
        <end position="129"/>
    </location>
</feature>
<sequence length="134" mass="14810">MDARAWRYLGSGMTDRITLKGLRARGRHGVLATERAQGQDFLVDVVLELDLGAAARDDDLTKTVDYGVLAGRLVEVITGKPVDLIETLADRLLDVCLDDERVQTATVTVHKPHAPIPHEFADVSVRMRRGRADH</sequence>
<dbReference type="SUPFAM" id="SSF55620">
    <property type="entry name" value="Tetrahydrobiopterin biosynthesis enzymes-like"/>
    <property type="match status" value="1"/>
</dbReference>
<dbReference type="SMART" id="SM00905">
    <property type="entry name" value="FolB"/>
    <property type="match status" value="1"/>
</dbReference>
<comment type="caution">
    <text evidence="8">The sequence shown here is derived from an EMBL/GenBank/DDBJ whole genome shotgun (WGS) entry which is preliminary data.</text>
</comment>
<evidence type="ECO:0000256" key="2">
    <source>
        <dbReference type="ARBA" id="ARBA00005013"/>
    </source>
</evidence>
<dbReference type="Gene3D" id="3.30.1130.10">
    <property type="match status" value="1"/>
</dbReference>
<comment type="catalytic activity">
    <reaction evidence="1 6">
        <text>7,8-dihydroneopterin = 6-hydroxymethyl-7,8-dihydropterin + glycolaldehyde</text>
        <dbReference type="Rhea" id="RHEA:10540"/>
        <dbReference type="ChEBI" id="CHEBI:17001"/>
        <dbReference type="ChEBI" id="CHEBI:17071"/>
        <dbReference type="ChEBI" id="CHEBI:44841"/>
        <dbReference type="EC" id="4.1.2.25"/>
    </reaction>
</comment>